<feature type="coiled-coil region" evidence="1">
    <location>
        <begin position="126"/>
        <end position="187"/>
    </location>
</feature>
<evidence type="ECO:0000313" key="4">
    <source>
        <dbReference type="Proteomes" id="UP000306825"/>
    </source>
</evidence>
<gene>
    <name evidence="3" type="ORF">FE773_02530</name>
</gene>
<accession>A0ABX5VB40</accession>
<dbReference type="PANTHER" id="PTHR30469:SF15">
    <property type="entry name" value="HLYD FAMILY OF SECRETION PROTEINS"/>
    <property type="match status" value="1"/>
</dbReference>
<keyword evidence="2" id="KW-1133">Transmembrane helix</keyword>
<evidence type="ECO:0008006" key="5">
    <source>
        <dbReference type="Google" id="ProtNLM"/>
    </source>
</evidence>
<dbReference type="PANTHER" id="PTHR30469">
    <property type="entry name" value="MULTIDRUG RESISTANCE PROTEIN MDTA"/>
    <property type="match status" value="1"/>
</dbReference>
<dbReference type="Gene3D" id="2.40.50.100">
    <property type="match status" value="1"/>
</dbReference>
<proteinExistence type="predicted"/>
<dbReference type="Gene3D" id="2.40.30.170">
    <property type="match status" value="1"/>
</dbReference>
<dbReference type="SUPFAM" id="SSF111369">
    <property type="entry name" value="HlyD-like secretion proteins"/>
    <property type="match status" value="1"/>
</dbReference>
<keyword evidence="2" id="KW-0812">Transmembrane</keyword>
<reference evidence="3 4" key="1">
    <citation type="submission" date="2019-05" db="EMBL/GenBank/DDBJ databases">
        <title>A comparative analysis of the Nautiliaceae.</title>
        <authorList>
            <person name="Grosche A."/>
            <person name="Smedile F."/>
            <person name="Vetriani C."/>
        </authorList>
    </citation>
    <scope>NUCLEOTIDE SEQUENCE [LARGE SCALE GENOMIC DNA]</scope>
    <source>
        <strain evidence="3 4">TB-2</strain>
    </source>
</reference>
<keyword evidence="4" id="KW-1185">Reference proteome</keyword>
<sequence length="350" mass="39273">MKVLKIIIPIILLIVGVLFMRNLLLKKQEEDKKLSSAKIYPLIVESIKPTKKEVILTLSYEGIGVSKSDFLANTKFSSKILYIKNVGDEVKKGEVVAKLDDKELRENIKSIDTNILALTSTIYSQKAILNNLIDTLNRTKKLLKAKIASIEEVKNIENKILELKAQIKANEEKINSLKANKKVILNNLKYTKIISPIDGVVSAKFFNVNEVSAPTKPLLKISSKDSYILLNLPKKYSEIVYKGKIYPLIFLNQAKNSMYQYKADINVINGESVKVKAIEFRGEAVLLPFDAVLRIDNNSYVVTKHGVKKVNVLAEGEEGIAVSNDLDEVVVAKPDILLKIKAGYPYRIKE</sequence>
<dbReference type="Gene3D" id="1.10.287.470">
    <property type="entry name" value="Helix hairpin bin"/>
    <property type="match status" value="1"/>
</dbReference>
<dbReference type="RefSeq" id="WP_138322991.1">
    <property type="nucleotide sequence ID" value="NZ_CP040463.1"/>
</dbReference>
<evidence type="ECO:0000256" key="2">
    <source>
        <dbReference type="SAM" id="Phobius"/>
    </source>
</evidence>
<dbReference type="Proteomes" id="UP000306825">
    <property type="component" value="Chromosome"/>
</dbReference>
<keyword evidence="2" id="KW-0472">Membrane</keyword>
<keyword evidence="1" id="KW-0175">Coiled coil</keyword>
<organism evidence="3 4">
    <name type="scientific">Caminibacter mediatlanticus TB-2</name>
    <dbReference type="NCBI Taxonomy" id="391592"/>
    <lineage>
        <taxon>Bacteria</taxon>
        <taxon>Pseudomonadati</taxon>
        <taxon>Campylobacterota</taxon>
        <taxon>Epsilonproteobacteria</taxon>
        <taxon>Nautiliales</taxon>
        <taxon>Nautiliaceae</taxon>
        <taxon>Caminibacter</taxon>
    </lineage>
</organism>
<feature type="transmembrane region" description="Helical" evidence="2">
    <location>
        <begin position="6"/>
        <end position="24"/>
    </location>
</feature>
<dbReference type="EMBL" id="CP040463">
    <property type="protein sequence ID" value="QCT94089.1"/>
    <property type="molecule type" value="Genomic_DNA"/>
</dbReference>
<name>A0ABX5VB40_9BACT</name>
<evidence type="ECO:0000313" key="3">
    <source>
        <dbReference type="EMBL" id="QCT94089.1"/>
    </source>
</evidence>
<evidence type="ECO:0000256" key="1">
    <source>
        <dbReference type="SAM" id="Coils"/>
    </source>
</evidence>
<protein>
    <recommendedName>
        <fullName evidence="5">Efflux RND transporter periplasmic adaptor subunit</fullName>
    </recommendedName>
</protein>